<name>U5WAC8_9ACTN</name>
<proteinExistence type="predicted"/>
<dbReference type="KEGG" id="afs:AFR_38640"/>
<evidence type="ECO:0000313" key="3">
    <source>
        <dbReference type="Proteomes" id="UP000017746"/>
    </source>
</evidence>
<keyword evidence="1" id="KW-1133">Transmembrane helix</keyword>
<dbReference type="EMBL" id="CP006272">
    <property type="protein sequence ID" value="AGZ45982.1"/>
    <property type="molecule type" value="Genomic_DNA"/>
</dbReference>
<keyword evidence="1" id="KW-0472">Membrane</keyword>
<protein>
    <submittedName>
        <fullName evidence="2">Uncharacterized protein</fullName>
    </submittedName>
</protein>
<accession>U5WAC8</accession>
<dbReference type="HOGENOM" id="CLU_2911999_0_0_11"/>
<feature type="transmembrane region" description="Helical" evidence="1">
    <location>
        <begin position="26"/>
        <end position="44"/>
    </location>
</feature>
<keyword evidence="1" id="KW-0812">Transmembrane</keyword>
<dbReference type="PATRIC" id="fig|1246995.3.peg.7818"/>
<evidence type="ECO:0000256" key="1">
    <source>
        <dbReference type="SAM" id="Phobius"/>
    </source>
</evidence>
<organism evidence="2 3">
    <name type="scientific">Actinoplanes friuliensis DSM 7358</name>
    <dbReference type="NCBI Taxonomy" id="1246995"/>
    <lineage>
        <taxon>Bacteria</taxon>
        <taxon>Bacillati</taxon>
        <taxon>Actinomycetota</taxon>
        <taxon>Actinomycetes</taxon>
        <taxon>Micromonosporales</taxon>
        <taxon>Micromonosporaceae</taxon>
        <taxon>Actinoplanes</taxon>
    </lineage>
</organism>
<dbReference type="AlphaFoldDB" id="U5WAC8"/>
<dbReference type="RefSeq" id="WP_023562316.1">
    <property type="nucleotide sequence ID" value="NC_022657.1"/>
</dbReference>
<keyword evidence="3" id="KW-1185">Reference proteome</keyword>
<sequence length="61" mass="6882">MPHDQPEPWYDPQPHRHLRRRDKLEFAIAALLLAGLLGLLIVGVDRDAPRPPRSTPSLSPP</sequence>
<reference evidence="2 3" key="1">
    <citation type="journal article" date="2014" name="J. Biotechnol.">
        <title>Complete genome sequence of the actinobacterium Actinoplanes friuliensis HAG 010964, producer of the lipopeptide antibiotic friulimycin.</title>
        <authorList>
            <person name="Ruckert C."/>
            <person name="Szczepanowski R."/>
            <person name="Albersmeier A."/>
            <person name="Goesmann A."/>
            <person name="Fischer N."/>
            <person name="Steinkamper A."/>
            <person name="Puhler A."/>
            <person name="Biener R."/>
            <person name="Schwartz D."/>
            <person name="Kalinowski J."/>
        </authorList>
    </citation>
    <scope>NUCLEOTIDE SEQUENCE [LARGE SCALE GENOMIC DNA]</scope>
    <source>
        <strain evidence="2 3">DSM 7358</strain>
    </source>
</reference>
<dbReference type="STRING" id="1246995.AFR_38640"/>
<evidence type="ECO:0000313" key="2">
    <source>
        <dbReference type="EMBL" id="AGZ45982.1"/>
    </source>
</evidence>
<dbReference type="Proteomes" id="UP000017746">
    <property type="component" value="Chromosome"/>
</dbReference>
<gene>
    <name evidence="2" type="ORF">AFR_38640</name>
</gene>